<feature type="transmembrane region" description="Helical" evidence="1">
    <location>
        <begin position="88"/>
        <end position="106"/>
    </location>
</feature>
<keyword evidence="1" id="KW-1133">Transmembrane helix</keyword>
<evidence type="ECO:0000256" key="1">
    <source>
        <dbReference type="SAM" id="Phobius"/>
    </source>
</evidence>
<dbReference type="AlphaFoldDB" id="D6SND8"/>
<feature type="transmembrane region" description="Helical" evidence="1">
    <location>
        <begin position="118"/>
        <end position="139"/>
    </location>
</feature>
<accession>D6SND8</accession>
<protein>
    <recommendedName>
        <fullName evidence="4">DUF1634 domain-containing protein</fullName>
    </recommendedName>
</protein>
<evidence type="ECO:0008006" key="4">
    <source>
        <dbReference type="Google" id="ProtNLM"/>
    </source>
</evidence>
<keyword evidence="3" id="KW-1185">Reference proteome</keyword>
<feature type="transmembrane region" description="Helical" evidence="1">
    <location>
        <begin position="18"/>
        <end position="37"/>
    </location>
</feature>
<reference evidence="2" key="1">
    <citation type="submission" date="2010-05" db="EMBL/GenBank/DDBJ databases">
        <title>The draft genome of Desulfonatronospira thiodismutans ASO3-1.</title>
        <authorList>
            <consortium name="US DOE Joint Genome Institute (JGI-PGF)"/>
            <person name="Lucas S."/>
            <person name="Copeland A."/>
            <person name="Lapidus A."/>
            <person name="Cheng J.-F."/>
            <person name="Bruce D."/>
            <person name="Goodwin L."/>
            <person name="Pitluck S."/>
            <person name="Chertkov O."/>
            <person name="Brettin T."/>
            <person name="Detter J.C."/>
            <person name="Han C."/>
            <person name="Land M.L."/>
            <person name="Hauser L."/>
            <person name="Kyrpides N."/>
            <person name="Mikhailova N."/>
            <person name="Muyzer G."/>
            <person name="Woyke T."/>
        </authorList>
    </citation>
    <scope>NUCLEOTIDE SEQUENCE [LARGE SCALE GENOMIC DNA]</scope>
    <source>
        <strain evidence="2">ASO3-1</strain>
    </source>
</reference>
<sequence length="142" mass="16224">MTEDRPLAPLHNRVYGSIVYWITFTSCLICFIGPMFAMFMPDNTAMNPYFTYALIFEGLSGEEIWVALYGEWPWFHSVWWKNFFTGDGFTMFGVALGTTVALWALIPTMVVFTREKQFQYVILSAIVCFMVILAASGIVRIG</sequence>
<dbReference type="OrthoDB" id="9255687at2"/>
<dbReference type="PROSITE" id="PS51257">
    <property type="entry name" value="PROKAR_LIPOPROTEIN"/>
    <property type="match status" value="1"/>
</dbReference>
<name>D6SND8_9BACT</name>
<dbReference type="RefSeq" id="WP_008869592.1">
    <property type="nucleotide sequence ID" value="NZ_ACJN02000002.1"/>
</dbReference>
<gene>
    <name evidence="2" type="ORF">Dthio_PD1615</name>
</gene>
<dbReference type="Proteomes" id="UP000005496">
    <property type="component" value="Unassembled WGS sequence"/>
</dbReference>
<dbReference type="EMBL" id="ACJN02000002">
    <property type="protein sequence ID" value="EFI34264.1"/>
    <property type="molecule type" value="Genomic_DNA"/>
</dbReference>
<evidence type="ECO:0000313" key="2">
    <source>
        <dbReference type="EMBL" id="EFI34264.1"/>
    </source>
</evidence>
<keyword evidence="1" id="KW-0812">Transmembrane</keyword>
<keyword evidence="1" id="KW-0472">Membrane</keyword>
<dbReference type="eggNOG" id="ENOG502ZDE3">
    <property type="taxonomic scope" value="Bacteria"/>
</dbReference>
<proteinExistence type="predicted"/>
<organism evidence="2 3">
    <name type="scientific">Desulfonatronospira thiodismutans ASO3-1</name>
    <dbReference type="NCBI Taxonomy" id="555779"/>
    <lineage>
        <taxon>Bacteria</taxon>
        <taxon>Pseudomonadati</taxon>
        <taxon>Thermodesulfobacteriota</taxon>
        <taxon>Desulfovibrionia</taxon>
        <taxon>Desulfovibrionales</taxon>
        <taxon>Desulfonatronovibrionaceae</taxon>
        <taxon>Desulfonatronospira</taxon>
    </lineage>
</organism>
<comment type="caution">
    <text evidence="2">The sequence shown here is derived from an EMBL/GenBank/DDBJ whole genome shotgun (WGS) entry which is preliminary data.</text>
</comment>
<evidence type="ECO:0000313" key="3">
    <source>
        <dbReference type="Proteomes" id="UP000005496"/>
    </source>
</evidence>